<proteinExistence type="predicted"/>
<gene>
    <name evidence="2" type="ORF">E6O75_ATG00050</name>
</gene>
<evidence type="ECO:0000313" key="3">
    <source>
        <dbReference type="Proteomes" id="UP000298493"/>
    </source>
</evidence>
<sequence>MNHNPSSNGQGYRHPQSHHPQQHQQQTYSGVPGVPPQQHHLQHNQPYPHAQSGGPVNPSLPYHPQYSQQQQLPPPHAHHQLPHLAQMPSMTSNMNDMSNPMGHSINNMSMNGMSAMTGMGSHMGMPGHMMPQQPQQSRADPLEPVSLLHDGKIYSQVTSSIFYMMRF</sequence>
<evidence type="ECO:0000256" key="1">
    <source>
        <dbReference type="SAM" id="MobiDB-lite"/>
    </source>
</evidence>
<feature type="region of interest" description="Disordered" evidence="1">
    <location>
        <begin position="1"/>
        <end position="81"/>
    </location>
</feature>
<accession>A0A4Z1PEE3</accession>
<dbReference type="AlphaFoldDB" id="A0A4Z1PEE3"/>
<protein>
    <submittedName>
        <fullName evidence="2">Uncharacterized protein</fullName>
    </submittedName>
</protein>
<comment type="caution">
    <text evidence="2">The sequence shown here is derived from an EMBL/GenBank/DDBJ whole genome shotgun (WGS) entry which is preliminary data.</text>
</comment>
<dbReference type="EMBL" id="SNSC02000001">
    <property type="protein sequence ID" value="TID27283.1"/>
    <property type="molecule type" value="Genomic_DNA"/>
</dbReference>
<feature type="compositionally biased region" description="Polar residues" evidence="1">
    <location>
        <begin position="1"/>
        <end position="10"/>
    </location>
</feature>
<organism evidence="2 3">
    <name type="scientific">Venturia nashicola</name>
    <dbReference type="NCBI Taxonomy" id="86259"/>
    <lineage>
        <taxon>Eukaryota</taxon>
        <taxon>Fungi</taxon>
        <taxon>Dikarya</taxon>
        <taxon>Ascomycota</taxon>
        <taxon>Pezizomycotina</taxon>
        <taxon>Dothideomycetes</taxon>
        <taxon>Pleosporomycetidae</taxon>
        <taxon>Venturiales</taxon>
        <taxon>Venturiaceae</taxon>
        <taxon>Venturia</taxon>
    </lineage>
</organism>
<feature type="compositionally biased region" description="Low complexity" evidence="1">
    <location>
        <begin position="59"/>
        <end position="71"/>
    </location>
</feature>
<keyword evidence="3" id="KW-1185">Reference proteome</keyword>
<reference evidence="2 3" key="1">
    <citation type="submission" date="2019-04" db="EMBL/GenBank/DDBJ databases">
        <title>High contiguity whole genome sequence and gene annotation resource for two Venturia nashicola isolates.</title>
        <authorList>
            <person name="Prokchorchik M."/>
            <person name="Won K."/>
            <person name="Lee Y."/>
            <person name="Choi E.D."/>
            <person name="Segonzac C."/>
            <person name="Sohn K.H."/>
        </authorList>
    </citation>
    <scope>NUCLEOTIDE SEQUENCE [LARGE SCALE GENOMIC DNA]</scope>
    <source>
        <strain evidence="2 3">PRI2</strain>
    </source>
</reference>
<dbReference type="Proteomes" id="UP000298493">
    <property type="component" value="Unassembled WGS sequence"/>
</dbReference>
<feature type="compositionally biased region" description="Low complexity" evidence="1">
    <location>
        <begin position="36"/>
        <end position="49"/>
    </location>
</feature>
<name>A0A4Z1PEE3_9PEZI</name>
<evidence type="ECO:0000313" key="2">
    <source>
        <dbReference type="EMBL" id="TID27283.1"/>
    </source>
</evidence>